<dbReference type="InterPro" id="IPR056452">
    <property type="entry name" value="Zn_ribbon_TOP3B"/>
</dbReference>
<dbReference type="EMBL" id="CAAALY010250063">
    <property type="protein sequence ID" value="VEL35536.1"/>
    <property type="molecule type" value="Genomic_DNA"/>
</dbReference>
<dbReference type="AlphaFoldDB" id="A0A448XFX5"/>
<reference evidence="2" key="1">
    <citation type="submission" date="2018-11" db="EMBL/GenBank/DDBJ databases">
        <authorList>
            <consortium name="Pathogen Informatics"/>
        </authorList>
    </citation>
    <scope>NUCLEOTIDE SEQUENCE</scope>
</reference>
<feature type="domain" description="DNA topoisomerase 3-beta zinc ribbon" evidence="1">
    <location>
        <begin position="1"/>
        <end position="25"/>
    </location>
</feature>
<gene>
    <name evidence="2" type="ORF">PXEA_LOCUS28976</name>
</gene>
<accession>A0A448XFX5</accession>
<organism evidence="2 3">
    <name type="scientific">Protopolystoma xenopodis</name>
    <dbReference type="NCBI Taxonomy" id="117903"/>
    <lineage>
        <taxon>Eukaryota</taxon>
        <taxon>Metazoa</taxon>
        <taxon>Spiralia</taxon>
        <taxon>Lophotrochozoa</taxon>
        <taxon>Platyhelminthes</taxon>
        <taxon>Monogenea</taxon>
        <taxon>Polyopisthocotylea</taxon>
        <taxon>Polystomatidea</taxon>
        <taxon>Polystomatidae</taxon>
        <taxon>Protopolystoma</taxon>
    </lineage>
</organism>
<evidence type="ECO:0000313" key="2">
    <source>
        <dbReference type="EMBL" id="VEL35536.1"/>
    </source>
</evidence>
<protein>
    <recommendedName>
        <fullName evidence="1">DNA topoisomerase 3-beta zinc ribbon domain-containing protein</fullName>
    </recommendedName>
</protein>
<keyword evidence="3" id="KW-1185">Reference proteome</keyword>
<comment type="caution">
    <text evidence="2">The sequence shown here is derived from an EMBL/GenBank/DDBJ whole genome shotgun (WGS) entry which is preliminary data.</text>
</comment>
<evidence type="ECO:0000259" key="1">
    <source>
        <dbReference type="Pfam" id="PF23546"/>
    </source>
</evidence>
<proteinExistence type="predicted"/>
<sequence>MKLIESRPQRLHCPQCNQTYSLPQNGSIRQHKQDKCPLDEFELLVWTQGSKSKALKSNGFQCNTELLENLVFCPYCFSNPPFESMHCGSGCFSCAHPSCEHSPAARGVTACLECKVGIMLLDDTIPPKFRFVCNRQSKHRLV</sequence>
<dbReference type="OrthoDB" id="430051at2759"/>
<evidence type="ECO:0000313" key="3">
    <source>
        <dbReference type="Proteomes" id="UP000784294"/>
    </source>
</evidence>
<name>A0A448XFX5_9PLAT</name>
<dbReference type="Pfam" id="PF23546">
    <property type="entry name" value="Zn_ribbon_TOP3B"/>
    <property type="match status" value="1"/>
</dbReference>
<dbReference type="Proteomes" id="UP000784294">
    <property type="component" value="Unassembled WGS sequence"/>
</dbReference>